<dbReference type="Proteomes" id="UP000674938">
    <property type="component" value="Unassembled WGS sequence"/>
</dbReference>
<gene>
    <name evidence="3" type="ORF">I6N95_14095</name>
</gene>
<sequence length="143" mass="15915">MSNSGKYSKILVGVDDSENARRAFFEAAHIAKRNNATLYIVHVVNNIMGYLTEEALSQLQEEGHELCRNLQEQVETIGLKEMIIISEVGSPKQLIAKDLPSIYEVDLLVLGATGKHRLQESVLGSLPHYATSHTDCNVLIVRR</sequence>
<evidence type="ECO:0000313" key="3">
    <source>
        <dbReference type="EMBL" id="MBP1042147.1"/>
    </source>
</evidence>
<dbReference type="CDD" id="cd00293">
    <property type="entry name" value="USP-like"/>
    <property type="match status" value="1"/>
</dbReference>
<comment type="caution">
    <text evidence="3">The sequence shown here is derived from an EMBL/GenBank/DDBJ whole genome shotgun (WGS) entry which is preliminary data.</text>
</comment>
<accession>A0A940SSN2</accession>
<dbReference type="SUPFAM" id="SSF52402">
    <property type="entry name" value="Adenine nucleotide alpha hydrolases-like"/>
    <property type="match status" value="1"/>
</dbReference>
<dbReference type="EMBL" id="JAEEGA010000009">
    <property type="protein sequence ID" value="MBP1042147.1"/>
    <property type="molecule type" value="Genomic_DNA"/>
</dbReference>
<feature type="domain" description="UspA" evidence="2">
    <location>
        <begin position="7"/>
        <end position="142"/>
    </location>
</feature>
<name>A0A940SSN2_9ENTE</name>
<evidence type="ECO:0000313" key="4">
    <source>
        <dbReference type="Proteomes" id="UP000674938"/>
    </source>
</evidence>
<dbReference type="PRINTS" id="PR01438">
    <property type="entry name" value="UNVRSLSTRESS"/>
</dbReference>
<dbReference type="InterPro" id="IPR014729">
    <property type="entry name" value="Rossmann-like_a/b/a_fold"/>
</dbReference>
<proteinExistence type="inferred from homology"/>
<evidence type="ECO:0000256" key="1">
    <source>
        <dbReference type="ARBA" id="ARBA00008791"/>
    </source>
</evidence>
<evidence type="ECO:0000259" key="2">
    <source>
        <dbReference type="Pfam" id="PF00582"/>
    </source>
</evidence>
<dbReference type="InterPro" id="IPR006015">
    <property type="entry name" value="Universal_stress_UspA"/>
</dbReference>
<comment type="similarity">
    <text evidence="1">Belongs to the universal stress protein A family.</text>
</comment>
<dbReference type="InterPro" id="IPR006016">
    <property type="entry name" value="UspA"/>
</dbReference>
<protein>
    <submittedName>
        <fullName evidence="3">Universal stress protein</fullName>
    </submittedName>
</protein>
<dbReference type="Gene3D" id="3.40.50.620">
    <property type="entry name" value="HUPs"/>
    <property type="match status" value="1"/>
</dbReference>
<dbReference type="PANTHER" id="PTHR46268">
    <property type="entry name" value="STRESS RESPONSE PROTEIN NHAX"/>
    <property type="match status" value="1"/>
</dbReference>
<dbReference type="AlphaFoldDB" id="A0A940SSN2"/>
<reference evidence="3" key="1">
    <citation type="submission" date="2020-12" db="EMBL/GenBank/DDBJ databases">
        <title>Vagococcus allomyrinae sp. nov. and Enterococcus lavae sp. nov., isolated from the larvae of Allomyrina dichotoma.</title>
        <authorList>
            <person name="Lee S.D."/>
        </authorList>
    </citation>
    <scope>NUCLEOTIDE SEQUENCE</scope>
    <source>
        <strain evidence="3">BWB3-3</strain>
    </source>
</reference>
<dbReference type="PANTHER" id="PTHR46268:SF6">
    <property type="entry name" value="UNIVERSAL STRESS PROTEIN UP12"/>
    <property type="match status" value="1"/>
</dbReference>
<dbReference type="Pfam" id="PF00582">
    <property type="entry name" value="Usp"/>
    <property type="match status" value="1"/>
</dbReference>
<dbReference type="RefSeq" id="WP_209529073.1">
    <property type="nucleotide sequence ID" value="NZ_JAEEGA010000009.1"/>
</dbReference>
<keyword evidence="4" id="KW-1185">Reference proteome</keyword>
<organism evidence="3 4">
    <name type="scientific">Vagococcus allomyrinae</name>
    <dbReference type="NCBI Taxonomy" id="2794353"/>
    <lineage>
        <taxon>Bacteria</taxon>
        <taxon>Bacillati</taxon>
        <taxon>Bacillota</taxon>
        <taxon>Bacilli</taxon>
        <taxon>Lactobacillales</taxon>
        <taxon>Enterococcaceae</taxon>
        <taxon>Vagococcus</taxon>
    </lineage>
</organism>